<protein>
    <submittedName>
        <fullName evidence="5">Acyl-CoA thioesterase</fullName>
    </submittedName>
</protein>
<dbReference type="CDD" id="cd03442">
    <property type="entry name" value="BFIT_BACH"/>
    <property type="match status" value="1"/>
</dbReference>
<evidence type="ECO:0000256" key="2">
    <source>
        <dbReference type="ARBA" id="ARBA00022801"/>
    </source>
</evidence>
<keyword evidence="2 3" id="KW-0378">Hydrolase</keyword>
<dbReference type="InterPro" id="IPR033120">
    <property type="entry name" value="HOTDOG_ACOT"/>
</dbReference>
<dbReference type="InterPro" id="IPR029069">
    <property type="entry name" value="HotDog_dom_sf"/>
</dbReference>
<dbReference type="PROSITE" id="PS51770">
    <property type="entry name" value="HOTDOG_ACOT"/>
    <property type="match status" value="1"/>
</dbReference>
<dbReference type="PANTHER" id="PTHR11049:SF5">
    <property type="entry name" value="ACYL-COA THIOESTER HYDROLASE YCIA"/>
    <property type="match status" value="1"/>
</dbReference>
<evidence type="ECO:0000256" key="3">
    <source>
        <dbReference type="PROSITE-ProRule" id="PRU01106"/>
    </source>
</evidence>
<dbReference type="EMBL" id="MDTU01000001">
    <property type="protein sequence ID" value="ODN42332.1"/>
    <property type="molecule type" value="Genomic_DNA"/>
</dbReference>
<organism evidence="5 6">
    <name type="scientific">Piscirickettsia litoralis</name>
    <dbReference type="NCBI Taxonomy" id="1891921"/>
    <lineage>
        <taxon>Bacteria</taxon>
        <taxon>Pseudomonadati</taxon>
        <taxon>Pseudomonadota</taxon>
        <taxon>Gammaproteobacteria</taxon>
        <taxon>Thiotrichales</taxon>
        <taxon>Piscirickettsiaceae</taxon>
        <taxon>Piscirickettsia</taxon>
    </lineage>
</organism>
<evidence type="ECO:0000256" key="1">
    <source>
        <dbReference type="ARBA" id="ARBA00010458"/>
    </source>
</evidence>
<keyword evidence="6" id="KW-1185">Reference proteome</keyword>
<dbReference type="Gene3D" id="3.10.129.10">
    <property type="entry name" value="Hotdog Thioesterase"/>
    <property type="match status" value="1"/>
</dbReference>
<dbReference type="RefSeq" id="WP_069312129.1">
    <property type="nucleotide sequence ID" value="NZ_MDTU01000001.1"/>
</dbReference>
<proteinExistence type="inferred from homology"/>
<evidence type="ECO:0000313" key="6">
    <source>
        <dbReference type="Proteomes" id="UP000094329"/>
    </source>
</evidence>
<sequence length="132" mass="14343">MAETTSVKSQGSLVMRTIAMPADTNANGDIFGGWILSQMDLGGGIIAKKTANTRTTTVAIDSLTFLNPVHIGETVSCYAQVAHIGRTSMKINVEVWVYRHLSNEDLLVTKGVFTYVSIDEDGRPTPVKRDNN</sequence>
<dbReference type="InterPro" id="IPR006683">
    <property type="entry name" value="Thioestr_dom"/>
</dbReference>
<dbReference type="SUPFAM" id="SSF54637">
    <property type="entry name" value="Thioesterase/thiol ester dehydrase-isomerase"/>
    <property type="match status" value="1"/>
</dbReference>
<evidence type="ECO:0000313" key="5">
    <source>
        <dbReference type="EMBL" id="ODN42332.1"/>
    </source>
</evidence>
<evidence type="ECO:0000259" key="4">
    <source>
        <dbReference type="PROSITE" id="PS51770"/>
    </source>
</evidence>
<name>A0ABX3A0G0_9GAMM</name>
<comment type="similarity">
    <text evidence="1">Belongs to the acyl coenzyme A hydrolase family.</text>
</comment>
<gene>
    <name evidence="5" type="ORF">BGC07_04520</name>
</gene>
<comment type="caution">
    <text evidence="5">The sequence shown here is derived from an EMBL/GenBank/DDBJ whole genome shotgun (WGS) entry which is preliminary data.</text>
</comment>
<accession>A0ABX3A0G0</accession>
<dbReference type="PANTHER" id="PTHR11049">
    <property type="entry name" value="ACYL COENZYME A THIOESTER HYDROLASE"/>
    <property type="match status" value="1"/>
</dbReference>
<dbReference type="Pfam" id="PF03061">
    <property type="entry name" value="4HBT"/>
    <property type="match status" value="1"/>
</dbReference>
<feature type="domain" description="HotDog ACOT-type" evidence="4">
    <location>
        <begin position="9"/>
        <end position="121"/>
    </location>
</feature>
<reference evidence="5 6" key="1">
    <citation type="submission" date="2016-08" db="EMBL/GenBank/DDBJ databases">
        <title>Draft genome sequence of Candidatus Piscirickettsia litoralis, from seawater.</title>
        <authorList>
            <person name="Wan X."/>
            <person name="Lee A.J."/>
            <person name="Hou S."/>
            <person name="Donachie S.P."/>
        </authorList>
    </citation>
    <scope>NUCLEOTIDE SEQUENCE [LARGE SCALE GENOMIC DNA]</scope>
    <source>
        <strain evidence="5 6">Y2</strain>
    </source>
</reference>
<dbReference type="InterPro" id="IPR040170">
    <property type="entry name" value="Cytosol_ACT"/>
</dbReference>
<dbReference type="Proteomes" id="UP000094329">
    <property type="component" value="Unassembled WGS sequence"/>
</dbReference>